<feature type="compositionally biased region" description="Polar residues" evidence="6">
    <location>
        <begin position="301"/>
        <end position="344"/>
    </location>
</feature>
<feature type="region of interest" description="Disordered" evidence="6">
    <location>
        <begin position="294"/>
        <end position="350"/>
    </location>
</feature>
<dbReference type="GO" id="GO:0005634">
    <property type="term" value="C:nucleus"/>
    <property type="evidence" value="ECO:0007669"/>
    <property type="project" value="UniProtKB-SubCell"/>
</dbReference>
<dbReference type="OrthoDB" id="6159439at2759"/>
<feature type="domain" description="Homeobox" evidence="7">
    <location>
        <begin position="235"/>
        <end position="295"/>
    </location>
</feature>
<dbReference type="GO" id="GO:0030154">
    <property type="term" value="P:cell differentiation"/>
    <property type="evidence" value="ECO:0007669"/>
    <property type="project" value="TreeGrafter"/>
</dbReference>
<dbReference type="GO" id="GO:0000978">
    <property type="term" value="F:RNA polymerase II cis-regulatory region sequence-specific DNA binding"/>
    <property type="evidence" value="ECO:0007669"/>
    <property type="project" value="TreeGrafter"/>
</dbReference>
<feature type="region of interest" description="Disordered" evidence="6">
    <location>
        <begin position="389"/>
        <end position="410"/>
    </location>
</feature>
<feature type="region of interest" description="Disordered" evidence="6">
    <location>
        <begin position="437"/>
        <end position="567"/>
    </location>
</feature>
<keyword evidence="9" id="KW-1185">Reference proteome</keyword>
<feature type="region of interest" description="Disordered" evidence="6">
    <location>
        <begin position="777"/>
        <end position="813"/>
    </location>
</feature>
<evidence type="ECO:0000313" key="9">
    <source>
        <dbReference type="Proteomes" id="UP000719766"/>
    </source>
</evidence>
<dbReference type="GO" id="GO:0000981">
    <property type="term" value="F:DNA-binding transcription factor activity, RNA polymerase II-specific"/>
    <property type="evidence" value="ECO:0007669"/>
    <property type="project" value="InterPro"/>
</dbReference>
<proteinExistence type="predicted"/>
<gene>
    <name evidence="8" type="ORF">HD556DRAFT_1445471</name>
</gene>
<dbReference type="CDD" id="cd00086">
    <property type="entry name" value="homeodomain"/>
    <property type="match status" value="1"/>
</dbReference>
<reference evidence="8" key="1">
    <citation type="journal article" date="2020" name="New Phytol.">
        <title>Comparative genomics reveals dynamic genome evolution in host specialist ectomycorrhizal fungi.</title>
        <authorList>
            <person name="Lofgren L.A."/>
            <person name="Nguyen N.H."/>
            <person name="Vilgalys R."/>
            <person name="Ruytinx J."/>
            <person name="Liao H.L."/>
            <person name="Branco S."/>
            <person name="Kuo A."/>
            <person name="LaButti K."/>
            <person name="Lipzen A."/>
            <person name="Andreopoulos W."/>
            <person name="Pangilinan J."/>
            <person name="Riley R."/>
            <person name="Hundley H."/>
            <person name="Na H."/>
            <person name="Barry K."/>
            <person name="Grigoriev I.V."/>
            <person name="Stajich J.E."/>
            <person name="Kennedy P.G."/>
        </authorList>
    </citation>
    <scope>NUCLEOTIDE SEQUENCE</scope>
    <source>
        <strain evidence="8">S12</strain>
    </source>
</reference>
<dbReference type="Proteomes" id="UP000719766">
    <property type="component" value="Unassembled WGS sequence"/>
</dbReference>
<evidence type="ECO:0000256" key="5">
    <source>
        <dbReference type="RuleBase" id="RU000682"/>
    </source>
</evidence>
<feature type="DNA-binding region" description="Homeobox" evidence="4">
    <location>
        <begin position="237"/>
        <end position="296"/>
    </location>
</feature>
<evidence type="ECO:0000313" key="8">
    <source>
        <dbReference type="EMBL" id="KAG1791205.1"/>
    </source>
</evidence>
<feature type="compositionally biased region" description="Low complexity" evidence="6">
    <location>
        <begin position="462"/>
        <end position="484"/>
    </location>
</feature>
<feature type="region of interest" description="Disordered" evidence="6">
    <location>
        <begin position="672"/>
        <end position="703"/>
    </location>
</feature>
<comment type="caution">
    <text evidence="8">The sequence shown here is derived from an EMBL/GenBank/DDBJ whole genome shotgun (WGS) entry which is preliminary data.</text>
</comment>
<dbReference type="Pfam" id="PF00046">
    <property type="entry name" value="Homeodomain"/>
    <property type="match status" value="1"/>
</dbReference>
<feature type="compositionally biased region" description="Polar residues" evidence="6">
    <location>
        <begin position="778"/>
        <end position="788"/>
    </location>
</feature>
<dbReference type="PANTHER" id="PTHR24324:SF9">
    <property type="entry name" value="HOMEOBOX DOMAIN-CONTAINING PROTEIN"/>
    <property type="match status" value="1"/>
</dbReference>
<dbReference type="GeneID" id="64600700"/>
<protein>
    <recommendedName>
        <fullName evidence="7">Homeobox domain-containing protein</fullName>
    </recommendedName>
</protein>
<dbReference type="SMART" id="SM00389">
    <property type="entry name" value="HOX"/>
    <property type="match status" value="1"/>
</dbReference>
<dbReference type="InterPro" id="IPR017970">
    <property type="entry name" value="Homeobox_CS"/>
</dbReference>
<keyword evidence="1 4" id="KW-0238">DNA-binding</keyword>
<feature type="compositionally biased region" description="Polar residues" evidence="6">
    <location>
        <begin position="389"/>
        <end position="404"/>
    </location>
</feature>
<dbReference type="InterPro" id="IPR009057">
    <property type="entry name" value="Homeodomain-like_sf"/>
</dbReference>
<dbReference type="InterPro" id="IPR001356">
    <property type="entry name" value="HD"/>
</dbReference>
<accession>A0A9P7AKA8</accession>
<keyword evidence="3 4" id="KW-0539">Nucleus</keyword>
<dbReference type="InterPro" id="IPR051000">
    <property type="entry name" value="Homeobox_DNA-bind_prot"/>
</dbReference>
<dbReference type="RefSeq" id="XP_041158090.1">
    <property type="nucleotide sequence ID" value="XM_041306936.1"/>
</dbReference>
<dbReference type="EMBL" id="JABBWE010000044">
    <property type="protein sequence ID" value="KAG1791205.1"/>
    <property type="molecule type" value="Genomic_DNA"/>
</dbReference>
<name>A0A9P7AKA8_9AGAM</name>
<keyword evidence="2 4" id="KW-0371">Homeobox</keyword>
<dbReference type="PANTHER" id="PTHR24324">
    <property type="entry name" value="HOMEOBOX PROTEIN HHEX"/>
    <property type="match status" value="1"/>
</dbReference>
<comment type="subcellular location">
    <subcellularLocation>
        <location evidence="4 5">Nucleus</location>
    </subcellularLocation>
</comment>
<evidence type="ECO:0000259" key="7">
    <source>
        <dbReference type="PROSITE" id="PS50071"/>
    </source>
</evidence>
<evidence type="ECO:0000256" key="1">
    <source>
        <dbReference type="ARBA" id="ARBA00023125"/>
    </source>
</evidence>
<organism evidence="8 9">
    <name type="scientific">Suillus plorans</name>
    <dbReference type="NCBI Taxonomy" id="116603"/>
    <lineage>
        <taxon>Eukaryota</taxon>
        <taxon>Fungi</taxon>
        <taxon>Dikarya</taxon>
        <taxon>Basidiomycota</taxon>
        <taxon>Agaricomycotina</taxon>
        <taxon>Agaricomycetes</taxon>
        <taxon>Agaricomycetidae</taxon>
        <taxon>Boletales</taxon>
        <taxon>Suillineae</taxon>
        <taxon>Suillaceae</taxon>
        <taxon>Suillus</taxon>
    </lineage>
</organism>
<sequence length="813" mass="90014">MSNLISCVSWVKCGISANQPSKFVLNEKELERVTRIELEDAWIEVERARNTVKNAWVDEEDASMKVDWDVQVDVPEKADDLAQHKLDEYDDCDVKEDAILEDLHFIEITRTIHISHSKTYGCLVSLLLASNTVQDPEDDERSELEILPTDNLLAIANTEDDISQLEISMSTTDPKTTSTLSTPHSRFSPSHTNPLSALYRVDLFPTPSRSYFLPNQMDQSSRHRPNFRTFFPYIPNEVKHRKRTSRIQLKVLEDIFRKDTKPNAALRKKLAAELDMLPCAVQVWFQNRRAKDKALRKRVQDSTQQDSPSAHSPQKSQSSRDTFPNDSSNSSTPTEKPTPLQKTINHPHQKAWHSNLATPAEIPPHVRHLPVDLTWQDNNDLLNTRRGSLPITASTPSTDTNQPPSHFPDRRKSMDVSLLRLMHHPFARVAKEKNDANFLRPPISPAGSGQSMARPPSGLGGPSIRATSYSSSTSYSPYTRPSSAHRVSEPHVFSPTRSSLVPEIRPPFPSSHVPRRLSDNHFTMSSRALPSPIPGPLPKPDFQFGAPTSGSPPHVSPDAESPGNLHAWAFPHNEADQDTEDSYSSTGLSRFGSIASICGSDTSATSAIYSDVSSCVGVDHFDSNGRKGSCASNLETRMSGLNMRSSQGSLNEAHLNAASSFSYQHREHLLSQEPGYSSPTSTVSPGRSPHSGYSKDPGPSGLRTSEVLFGYNPLPPETSANTYLGPMEPTTASRRLSIPTMQEGVPHNHIQNNIEHNSSYPTPVDTTAPSNVYHFAPKSNQYSHTGNYPSFPRDGTFPPTETSYAQPGLQHPA</sequence>
<dbReference type="AlphaFoldDB" id="A0A9P7AKA8"/>
<dbReference type="SUPFAM" id="SSF46689">
    <property type="entry name" value="Homeodomain-like"/>
    <property type="match status" value="1"/>
</dbReference>
<evidence type="ECO:0000256" key="4">
    <source>
        <dbReference type="PROSITE-ProRule" id="PRU00108"/>
    </source>
</evidence>
<dbReference type="PROSITE" id="PS00027">
    <property type="entry name" value="HOMEOBOX_1"/>
    <property type="match status" value="1"/>
</dbReference>
<dbReference type="PROSITE" id="PS50071">
    <property type="entry name" value="HOMEOBOX_2"/>
    <property type="match status" value="1"/>
</dbReference>
<evidence type="ECO:0000256" key="3">
    <source>
        <dbReference type="ARBA" id="ARBA00023242"/>
    </source>
</evidence>
<evidence type="ECO:0000256" key="2">
    <source>
        <dbReference type="ARBA" id="ARBA00023155"/>
    </source>
</evidence>
<evidence type="ECO:0000256" key="6">
    <source>
        <dbReference type="SAM" id="MobiDB-lite"/>
    </source>
</evidence>
<dbReference type="Gene3D" id="1.10.10.60">
    <property type="entry name" value="Homeodomain-like"/>
    <property type="match status" value="1"/>
</dbReference>
<feature type="compositionally biased region" description="Polar residues" evidence="6">
    <location>
        <begin position="674"/>
        <end position="685"/>
    </location>
</feature>